<feature type="non-terminal residue" evidence="1">
    <location>
        <position position="1"/>
    </location>
</feature>
<gene>
    <name evidence="1" type="ORF">POCULU_LOCUS11018</name>
</gene>
<proteinExistence type="predicted"/>
<name>A0A9N9HAJ4_9GLOM</name>
<keyword evidence="2" id="KW-1185">Reference proteome</keyword>
<sequence>IMKLGLSSEPILLKKELVLLRKKKEKKNEFGLRLISLLMIMKIKSWRLVEELSLVRKIKNE</sequence>
<protein>
    <submittedName>
        <fullName evidence="1">6506_t:CDS:1</fullName>
    </submittedName>
</protein>
<accession>A0A9N9HAJ4</accession>
<dbReference type="AlphaFoldDB" id="A0A9N9HAJ4"/>
<evidence type="ECO:0000313" key="1">
    <source>
        <dbReference type="EMBL" id="CAG8671935.1"/>
    </source>
</evidence>
<dbReference type="Proteomes" id="UP000789572">
    <property type="component" value="Unassembled WGS sequence"/>
</dbReference>
<comment type="caution">
    <text evidence="1">The sequence shown here is derived from an EMBL/GenBank/DDBJ whole genome shotgun (WGS) entry which is preliminary data.</text>
</comment>
<dbReference type="EMBL" id="CAJVPJ010006907">
    <property type="protein sequence ID" value="CAG8671935.1"/>
    <property type="molecule type" value="Genomic_DNA"/>
</dbReference>
<reference evidence="1" key="1">
    <citation type="submission" date="2021-06" db="EMBL/GenBank/DDBJ databases">
        <authorList>
            <person name="Kallberg Y."/>
            <person name="Tangrot J."/>
            <person name="Rosling A."/>
        </authorList>
    </citation>
    <scope>NUCLEOTIDE SEQUENCE</scope>
    <source>
        <strain evidence="1">IA702</strain>
    </source>
</reference>
<evidence type="ECO:0000313" key="2">
    <source>
        <dbReference type="Proteomes" id="UP000789572"/>
    </source>
</evidence>
<organism evidence="1 2">
    <name type="scientific">Paraglomus occultum</name>
    <dbReference type="NCBI Taxonomy" id="144539"/>
    <lineage>
        <taxon>Eukaryota</taxon>
        <taxon>Fungi</taxon>
        <taxon>Fungi incertae sedis</taxon>
        <taxon>Mucoromycota</taxon>
        <taxon>Glomeromycotina</taxon>
        <taxon>Glomeromycetes</taxon>
        <taxon>Paraglomerales</taxon>
        <taxon>Paraglomeraceae</taxon>
        <taxon>Paraglomus</taxon>
    </lineage>
</organism>